<evidence type="ECO:0000256" key="9">
    <source>
        <dbReference type="ARBA" id="ARBA00022729"/>
    </source>
</evidence>
<feature type="repeat" description="LDL-receptor class B" evidence="21">
    <location>
        <begin position="1091"/>
        <end position="1133"/>
    </location>
</feature>
<feature type="repeat" description="LDL-receptor class B" evidence="21">
    <location>
        <begin position="493"/>
        <end position="535"/>
    </location>
</feature>
<feature type="disulfide bond" evidence="20">
    <location>
        <begin position="62"/>
        <end position="74"/>
    </location>
</feature>
<dbReference type="PANTHER" id="PTHR22722">
    <property type="entry name" value="LOW-DENSITY LIPOPROTEIN RECEPTOR-RELATED PROTEIN 2-RELATED"/>
    <property type="match status" value="1"/>
</dbReference>
<dbReference type="FunFam" id="4.10.400.10:FF:000092">
    <property type="entry name" value="LDL receptor related protein 4"/>
    <property type="match status" value="1"/>
</dbReference>
<dbReference type="PROSITE" id="PS50068">
    <property type="entry name" value="LDLRA_2"/>
    <property type="match status" value="8"/>
</dbReference>
<feature type="disulfide bond" evidence="20">
    <location>
        <begin position="158"/>
        <end position="173"/>
    </location>
</feature>
<evidence type="ECO:0000256" key="7">
    <source>
        <dbReference type="ARBA" id="ARBA00022687"/>
    </source>
</evidence>
<dbReference type="CDD" id="cd00112">
    <property type="entry name" value="LDLa"/>
    <property type="match status" value="7"/>
</dbReference>
<dbReference type="GO" id="GO:0042562">
    <property type="term" value="F:hormone binding"/>
    <property type="evidence" value="ECO:0007669"/>
    <property type="project" value="TreeGrafter"/>
</dbReference>
<feature type="repeat" description="LDL-receptor class B" evidence="21">
    <location>
        <begin position="1395"/>
        <end position="1437"/>
    </location>
</feature>
<evidence type="ECO:0000256" key="22">
    <source>
        <dbReference type="SAM" id="MobiDB-lite"/>
    </source>
</evidence>
<keyword evidence="5" id="KW-0245">EGF-like domain</keyword>
<keyword evidence="7" id="KW-0879">Wnt signaling pathway</keyword>
<evidence type="ECO:0000256" key="20">
    <source>
        <dbReference type="PROSITE-ProRule" id="PRU00124"/>
    </source>
</evidence>
<feature type="repeat" description="LDL-receptor class B" evidence="21">
    <location>
        <begin position="1438"/>
        <end position="1481"/>
    </location>
</feature>
<dbReference type="Pfam" id="PF14670">
    <property type="entry name" value="FXa_inhibition"/>
    <property type="match status" value="2"/>
</dbReference>
<feature type="repeat" description="LDL-receptor class B" evidence="21">
    <location>
        <begin position="756"/>
        <end position="798"/>
    </location>
</feature>
<evidence type="ECO:0000256" key="19">
    <source>
        <dbReference type="ARBA" id="ARBA00074424"/>
    </source>
</evidence>
<evidence type="ECO:0000256" key="6">
    <source>
        <dbReference type="ARBA" id="ARBA00022583"/>
    </source>
</evidence>
<dbReference type="Gene3D" id="2.120.10.30">
    <property type="entry name" value="TolB, C-terminal domain"/>
    <property type="match status" value="4"/>
</dbReference>
<dbReference type="SUPFAM" id="SSF63825">
    <property type="entry name" value="YWTD domain"/>
    <property type="match status" value="4"/>
</dbReference>
<feature type="disulfide bond" evidence="20">
    <location>
        <begin position="182"/>
        <end position="194"/>
    </location>
</feature>
<evidence type="ECO:0000256" key="4">
    <source>
        <dbReference type="ARBA" id="ARBA00022475"/>
    </source>
</evidence>
<feature type="repeat" description="LDL-receptor class B" evidence="21">
    <location>
        <begin position="886"/>
        <end position="928"/>
    </location>
</feature>
<reference evidence="26" key="1">
    <citation type="journal article" date="2014" name="Science">
        <title>Nonhuman genetics. Genomic basis for the convergent evolution of electric organs.</title>
        <authorList>
            <person name="Gallant J.R."/>
            <person name="Traeger L.L."/>
            <person name="Volkening J.D."/>
            <person name="Moffett H."/>
            <person name="Chen P.H."/>
            <person name="Novina C.D."/>
            <person name="Phillips G.N.Jr."/>
            <person name="Anand R."/>
            <person name="Wells G.B."/>
            <person name="Pinch M."/>
            <person name="Guth R."/>
            <person name="Unguez G.A."/>
            <person name="Albert J.S."/>
            <person name="Zakon H.H."/>
            <person name="Samanta M.P."/>
            <person name="Sussman M.R."/>
        </authorList>
    </citation>
    <scope>NUCLEOTIDE SEQUENCE [LARGE SCALE GENOMIC DNA]</scope>
</reference>
<dbReference type="SMART" id="SM00135">
    <property type="entry name" value="LY"/>
    <property type="match status" value="20"/>
</dbReference>
<comment type="subcellular location">
    <subcellularLocation>
        <location evidence="1">Cell membrane</location>
        <topology evidence="1">Single-pass type I membrane protein</topology>
    </subcellularLocation>
</comment>
<keyword evidence="9" id="KW-0732">Signal</keyword>
<dbReference type="GO" id="GO:0007399">
    <property type="term" value="P:nervous system development"/>
    <property type="evidence" value="ECO:0007669"/>
    <property type="project" value="UniProtKB-ARBA"/>
</dbReference>
<reference evidence="25" key="3">
    <citation type="submission" date="2020-05" db="EMBL/GenBank/DDBJ databases">
        <title>Electrophorus electricus (electric eel) genome, fEleEle1, primary haplotype.</title>
        <authorList>
            <person name="Myers G."/>
            <person name="Meyer A."/>
            <person name="Fedrigo O."/>
            <person name="Formenti G."/>
            <person name="Rhie A."/>
            <person name="Tracey A."/>
            <person name="Sims Y."/>
            <person name="Jarvis E.D."/>
        </authorList>
    </citation>
    <scope>NUCLEOTIDE SEQUENCE [LARGE SCALE GENOMIC DNA]</scope>
</reference>
<protein>
    <recommendedName>
        <fullName evidence="19">Low-density lipoprotein receptor-related protein 4</fullName>
    </recommendedName>
</protein>
<dbReference type="FunFam" id="4.10.400.10:FF:000009">
    <property type="entry name" value="Low-density lipoprotein receptor-related protein 1"/>
    <property type="match status" value="1"/>
</dbReference>
<evidence type="ECO:0000256" key="5">
    <source>
        <dbReference type="ARBA" id="ARBA00022536"/>
    </source>
</evidence>
<feature type="repeat" description="LDL-receptor class B" evidence="21">
    <location>
        <begin position="799"/>
        <end position="841"/>
    </location>
</feature>
<dbReference type="Pfam" id="PF00058">
    <property type="entry name" value="Ldl_recept_b"/>
    <property type="match status" value="15"/>
</dbReference>
<evidence type="ECO:0000256" key="16">
    <source>
        <dbReference type="ARBA" id="ARBA00023170"/>
    </source>
</evidence>
<dbReference type="Pfam" id="PF00057">
    <property type="entry name" value="Ldl_recept_a"/>
    <property type="match status" value="8"/>
</dbReference>
<dbReference type="GO" id="GO:0016055">
    <property type="term" value="P:Wnt signaling pathway"/>
    <property type="evidence" value="ECO:0007669"/>
    <property type="project" value="UniProtKB-KW"/>
</dbReference>
<dbReference type="GO" id="GO:0005509">
    <property type="term" value="F:calcium ion binding"/>
    <property type="evidence" value="ECO:0007669"/>
    <property type="project" value="InterPro"/>
</dbReference>
<feature type="domain" description="EGF-like" evidence="24">
    <location>
        <begin position="388"/>
        <end position="403"/>
    </location>
</feature>
<feature type="repeat" description="LDL-receptor class B" evidence="21">
    <location>
        <begin position="536"/>
        <end position="579"/>
    </location>
</feature>
<feature type="repeat" description="LDL-receptor class B" evidence="21">
    <location>
        <begin position="1352"/>
        <end position="1394"/>
    </location>
</feature>
<keyword evidence="10" id="KW-0677">Repeat</keyword>
<keyword evidence="11" id="KW-0221">Differentiation</keyword>
<feature type="repeat" description="LDL-receptor class B" evidence="21">
    <location>
        <begin position="580"/>
        <end position="622"/>
    </location>
</feature>
<keyword evidence="16" id="KW-0675">Receptor</keyword>
<dbReference type="Proteomes" id="UP000314983">
    <property type="component" value="Chromosome 1"/>
</dbReference>
<dbReference type="PROSITE" id="PS01187">
    <property type="entry name" value="EGF_CA"/>
    <property type="match status" value="1"/>
</dbReference>
<dbReference type="PRINTS" id="PR00261">
    <property type="entry name" value="LDLRECEPTOR"/>
</dbReference>
<feature type="disulfide bond" evidence="20">
    <location>
        <begin position="280"/>
        <end position="295"/>
    </location>
</feature>
<feature type="disulfide bond" evidence="20">
    <location>
        <begin position="229"/>
        <end position="247"/>
    </location>
</feature>
<evidence type="ECO:0000256" key="8">
    <source>
        <dbReference type="ARBA" id="ARBA00022692"/>
    </source>
</evidence>
<dbReference type="FunFam" id="2.120.10.30:FF:000029">
    <property type="entry name" value="LDL receptor related protein 4"/>
    <property type="match status" value="1"/>
</dbReference>
<evidence type="ECO:0000256" key="13">
    <source>
        <dbReference type="ARBA" id="ARBA00022989"/>
    </source>
</evidence>
<feature type="disulfide bond" evidence="20">
    <location>
        <begin position="304"/>
        <end position="316"/>
    </location>
</feature>
<name>A0A4W4E8F0_ELEEL</name>
<proteinExistence type="inferred from homology"/>
<feature type="disulfide bond" evidence="20">
    <location>
        <begin position="139"/>
        <end position="151"/>
    </location>
</feature>
<feature type="disulfide bond" evidence="20">
    <location>
        <begin position="189"/>
        <end position="207"/>
    </location>
</feature>
<dbReference type="SUPFAM" id="SSF57424">
    <property type="entry name" value="LDL receptor-like module"/>
    <property type="match status" value="8"/>
</dbReference>
<dbReference type="FunFam" id="4.10.400.10:FF:000098">
    <property type="entry name" value="low-density lipoprotein receptor-related protein 4"/>
    <property type="match status" value="1"/>
</dbReference>
<evidence type="ECO:0000256" key="21">
    <source>
        <dbReference type="PROSITE-ProRule" id="PRU00461"/>
    </source>
</evidence>
<evidence type="ECO:0000313" key="26">
    <source>
        <dbReference type="Proteomes" id="UP000314983"/>
    </source>
</evidence>
<sequence length="1843" mass="205551">MKYLPGPSCMLGSAECSCGRNHFTCAVSAFGECTCIPAQWQCDGDNDCGDHSDEDGCMLPTCSPLDFHCDNGKCIRRSWVCDGDNDCEDDSDEQDCPPRECEEDEFHCQNGYCIRSLWHCDGDNDCGDNSDEQCDMRKCSDKEFRCSDGSCIAEHWYCDGDTDCKDGTDEENCPSDVMAATCSVEEFQCAYGRCILDIYHCDGDDDCGDWSDESDCSSHQPCRAAEFMCSSGMCINAGWRCDGEFDCDDQSDETNCTASMCMADQFRCVSGRCVRLSWRCDGEDDCSDGSDEEGCEKTGKAPPCASDQFLCGNGRCIGQRKVCNDVNDCGDGTDEYPHQDCRESCSLSLSLTHTHTHTNACPRSNVDECADEGYCSQGCTNTEGGFQCWCVQGYELRPDKRSCKALGPEPVLLFANRIDIRQVLPHRSEYTLLLNNLENAIALDFHHNKELVFWSDVTLDRIMKANLNGSNVEEVVSTGLESPGGLAIDWIHDKLYWTDSGTSRIEVANLDGTHRKVLIWQSMEKPRAIALHPIEGKIYWTDWGNTPRIEYANMDGSGRRIIADTNLFWPNGLTIDYAGHRMYWVDAKHHVIERADLDGKNRKAVISQGLPHPFAITVFEDSLYWTDWHTKSINSANKFTGKNQEIIRNKLHFPMDIHTLHPQRQPAGGRNRCGTNNGGCSHLCLPSNKAYTCACPTGFRKVDQYNCALSLDKFLLFARRTDVRRISFDTEDKSDDVIPLADVRNAVALDWDAHEGHIYWTDVTTDSINRALWNGSQQEVVVDTSLESPAGLAIDWVTQKLYWTDAGTDRIEVSNADGTMRTVLIWENLDRPRDIVVDPIGGYMYWTDWGANPKIERAGMDASSRLVIISTNLTWPNGLAIDYQTQRLYWADAGMKTIEFGNFDGSDRQVLIGNQLPHPFGLTLHEDKIYWTDWQSKSIQSADKLSGLGRSTLVGNLENLMDIHMFHQHRHMGCVCACIGVGVCVCLCVYACMCTCVFLTGMNSFLIFARRTDIRMVSLDIPYFADVVLAVNTSMKNTIAIGVDPREGKVYWSDSTLKKISRANINGSGHEDLISTGLVTTDGLAVDSVGRKIYWTDTGTNRIEVANLNGSMRKVLVWGNLDSPRAIALYHEMGYMYWTDWGEHAKLERAGMDGSERVVLISNNLGWPNGLAIDKASSQLLWADAHTERIEAADLNGSNRRTLVSPVQHPYGLSLLGPYIYWTDWQSRSIQRADKITGANIITIRSNLPGLMDIQAVDRERPLGFNKCGRHNGGCSHLCLPRPNGTSCVCPTGVLLKADGRSCDDMPETYLLFSNRISVRRISLDTADHTDVHVPVPELHNVISLDYDSVEGKLYYTDVSLDVIRRVNLDGSSMETVVSQGLKTTDGLAVDWVARNMYWTDTGRNTIEVARLDGSSRKILVNSSLDEPRAIAVFPSKGFLFWTDWGHIAKIERAHLDGSDRKVLINTDLGWPNGLTLDYDMRRIFWVDAHLDRIESSDLNGKLRQILVSPVSHPFALTQQDRWIYWTDWQTKSIQRVEKHTGRNKETVLANVEGLMDIIVVSPQRQTGTNHCGVNNGGCTHLCFAKTNSFVCACPDEADDRACSTISGYVPTVADKGATSTQAPGKRAKGSTDKPQQHPPISSTLVQDVSNMLLFLYKGEGLHISYVIGGALTVLAILILIAVFIIYRHKKSKFADPGISNLTYSNPSYRTSTQEVKIEAAQKPPIYNQLRYKKEVKGSYTREKIRIVEGVCLLSGEELYWEDLKQLKVCRGGGLHTCMRTDTVSLQASSASLDDTETEQLLQGDQSECSSLNTAPATTPQRHSAHPDTGWVPNRKPSTESEV</sequence>
<feature type="disulfide bond" evidence="20">
    <location>
        <begin position="222"/>
        <end position="234"/>
    </location>
</feature>
<feature type="disulfide bond" evidence="20">
    <location>
        <begin position="101"/>
        <end position="113"/>
    </location>
</feature>
<keyword evidence="6" id="KW-0254">Endocytosis</keyword>
<keyword evidence="13 23" id="KW-1133">Transmembrane helix</keyword>
<keyword evidence="12" id="KW-0106">Calcium</keyword>
<feature type="disulfide bond" evidence="20">
    <location>
        <begin position="42"/>
        <end position="57"/>
    </location>
</feature>
<dbReference type="InterPro" id="IPR000742">
    <property type="entry name" value="EGF"/>
</dbReference>
<dbReference type="Gene3D" id="4.10.400.10">
    <property type="entry name" value="Low-density Lipoprotein Receptor"/>
    <property type="match status" value="8"/>
</dbReference>
<feature type="disulfide bond" evidence="20">
    <location>
        <begin position="81"/>
        <end position="96"/>
    </location>
</feature>
<feature type="repeat" description="LDL-receptor class B" evidence="21">
    <location>
        <begin position="1482"/>
        <end position="1523"/>
    </location>
</feature>
<dbReference type="SMART" id="SM00192">
    <property type="entry name" value="LDLa"/>
    <property type="match status" value="8"/>
</dbReference>
<dbReference type="InterPro" id="IPR000033">
    <property type="entry name" value="LDLR_classB_rpt"/>
</dbReference>
<keyword evidence="26" id="KW-1185">Reference proteome</keyword>
<dbReference type="Ensembl" id="ENSEEET00000007644.2">
    <property type="protein sequence ID" value="ENSEEEP00000007543.2"/>
    <property type="gene ID" value="ENSEEEG00000027745.1"/>
</dbReference>
<keyword evidence="15 20" id="KW-1015">Disulfide bond</keyword>
<dbReference type="GO" id="GO:0030971">
    <property type="term" value="F:receptor tyrosine kinase binding"/>
    <property type="evidence" value="ECO:0007669"/>
    <property type="project" value="UniProtKB-ARBA"/>
</dbReference>
<evidence type="ECO:0000256" key="23">
    <source>
        <dbReference type="SAM" id="Phobius"/>
    </source>
</evidence>
<keyword evidence="17" id="KW-0325">Glycoprotein</keyword>
<evidence type="ECO:0000256" key="14">
    <source>
        <dbReference type="ARBA" id="ARBA00023136"/>
    </source>
</evidence>
<dbReference type="FunFam" id="4.10.400.10:FF:000017">
    <property type="entry name" value="LDL receptor related protein 4"/>
    <property type="match status" value="2"/>
</dbReference>
<feature type="repeat" description="LDL-receptor class B" evidence="21">
    <location>
        <begin position="1178"/>
        <end position="1219"/>
    </location>
</feature>
<reference evidence="26" key="2">
    <citation type="journal article" date="2017" name="Sci. Adv.">
        <title>A tail of two voltages: Proteomic comparison of the three electric organs of the electric eel.</title>
        <authorList>
            <person name="Traeger L.L."/>
            <person name="Sabat G."/>
            <person name="Barrett-Wilt G.A."/>
            <person name="Wells G.B."/>
            <person name="Sussman M.R."/>
        </authorList>
    </citation>
    <scope>NUCLEOTIDE SEQUENCE [LARGE SCALE GENOMIC DNA]</scope>
</reference>
<feature type="disulfide bond" evidence="20">
    <location>
        <begin position="201"/>
        <end position="216"/>
    </location>
</feature>
<dbReference type="GO" id="GO:0043235">
    <property type="term" value="C:receptor complex"/>
    <property type="evidence" value="ECO:0007669"/>
    <property type="project" value="TreeGrafter"/>
</dbReference>
<reference evidence="25" key="5">
    <citation type="submission" date="2025-09" db="UniProtKB">
        <authorList>
            <consortium name="Ensembl"/>
        </authorList>
    </citation>
    <scope>IDENTIFICATION</scope>
</reference>
<evidence type="ECO:0000256" key="18">
    <source>
        <dbReference type="ARBA" id="ARBA00061830"/>
    </source>
</evidence>
<feature type="transmembrane region" description="Helical" evidence="23">
    <location>
        <begin position="1664"/>
        <end position="1687"/>
    </location>
</feature>
<dbReference type="InterPro" id="IPR002172">
    <property type="entry name" value="LDrepeatLR_classA_rpt"/>
</dbReference>
<feature type="disulfide bond" evidence="20">
    <location>
        <begin position="108"/>
        <end position="126"/>
    </location>
</feature>
<dbReference type="FunFam" id="4.10.400.10:FF:000085">
    <property type="entry name" value="low-density lipoprotein receptor-related protein 4"/>
    <property type="match status" value="1"/>
</dbReference>
<keyword evidence="4" id="KW-1003">Cell membrane</keyword>
<evidence type="ECO:0000256" key="11">
    <source>
        <dbReference type="ARBA" id="ARBA00022782"/>
    </source>
</evidence>
<comment type="similarity">
    <text evidence="2">Belongs to the LDLR family.</text>
</comment>
<dbReference type="GO" id="GO:0016324">
    <property type="term" value="C:apical plasma membrane"/>
    <property type="evidence" value="ECO:0007669"/>
    <property type="project" value="TreeGrafter"/>
</dbReference>
<dbReference type="GO" id="GO:0006898">
    <property type="term" value="P:receptor-mediated endocytosis"/>
    <property type="evidence" value="ECO:0007669"/>
    <property type="project" value="TreeGrafter"/>
</dbReference>
<dbReference type="GO" id="GO:0030154">
    <property type="term" value="P:cell differentiation"/>
    <property type="evidence" value="ECO:0007669"/>
    <property type="project" value="UniProtKB-KW"/>
</dbReference>
<evidence type="ECO:0000256" key="1">
    <source>
        <dbReference type="ARBA" id="ARBA00004251"/>
    </source>
</evidence>
<feature type="disulfide bond" evidence="20">
    <location>
        <begin position="146"/>
        <end position="164"/>
    </location>
</feature>
<dbReference type="InterPro" id="IPR051221">
    <property type="entry name" value="LDLR-related"/>
</dbReference>
<dbReference type="SUPFAM" id="SSF57196">
    <property type="entry name" value="EGF/Laminin"/>
    <property type="match status" value="3"/>
</dbReference>
<evidence type="ECO:0000259" key="24">
    <source>
        <dbReference type="PROSITE" id="PS01186"/>
    </source>
</evidence>
<dbReference type="FunFam" id="4.10.400.10:FF:000034">
    <property type="entry name" value="Low-density lipoprotein receptor-related protein 2"/>
    <property type="match status" value="1"/>
</dbReference>
<dbReference type="GO" id="GO:0009653">
    <property type="term" value="P:anatomical structure morphogenesis"/>
    <property type="evidence" value="ECO:0007669"/>
    <property type="project" value="UniProtKB-ARBA"/>
</dbReference>
<comment type="caution">
    <text evidence="20">Lacks conserved residue(s) required for the propagation of feature annotation.</text>
</comment>
<dbReference type="InterPro" id="IPR023415">
    <property type="entry name" value="LDLR_class-A_CS"/>
</dbReference>
<dbReference type="PANTHER" id="PTHR22722:SF15">
    <property type="entry name" value="LOW-DENSITY LIPOPROTEIN RECEPTOR-RELATED"/>
    <property type="match status" value="1"/>
</dbReference>
<dbReference type="PROSITE" id="PS01209">
    <property type="entry name" value="LDLRA_1"/>
    <property type="match status" value="6"/>
</dbReference>
<feature type="region of interest" description="Disordered" evidence="22">
    <location>
        <begin position="1802"/>
        <end position="1843"/>
    </location>
</feature>
<feature type="disulfide bond" evidence="20">
    <location>
        <begin position="69"/>
        <end position="87"/>
    </location>
</feature>
<evidence type="ECO:0000256" key="12">
    <source>
        <dbReference type="ARBA" id="ARBA00022837"/>
    </source>
</evidence>
<dbReference type="FunFam" id="2.10.25.10:FF:000009">
    <property type="entry name" value="Low-density lipoprotein receptor isoform 1"/>
    <property type="match status" value="1"/>
</dbReference>
<dbReference type="FunFam" id="2.120.10.30:FF:000008">
    <property type="entry name" value="Low-density lipoprotein receptor-related protein 4"/>
    <property type="match status" value="3"/>
</dbReference>
<dbReference type="Gene3D" id="2.10.25.10">
    <property type="entry name" value="Laminin"/>
    <property type="match status" value="1"/>
</dbReference>
<keyword evidence="8 23" id="KW-0812">Transmembrane</keyword>
<evidence type="ECO:0000256" key="15">
    <source>
        <dbReference type="ARBA" id="ARBA00023157"/>
    </source>
</evidence>
<feature type="repeat" description="LDL-receptor class B" evidence="21">
    <location>
        <begin position="1048"/>
        <end position="1090"/>
    </location>
</feature>
<evidence type="ECO:0000256" key="17">
    <source>
        <dbReference type="ARBA" id="ARBA00023180"/>
    </source>
</evidence>
<keyword evidence="3" id="KW-0217">Developmental protein</keyword>
<feature type="disulfide bond" evidence="20">
    <location>
        <begin position="261"/>
        <end position="273"/>
    </location>
</feature>
<comment type="subunit">
    <text evidence="18">Homooligomer. Interacts with MUSK; the heterodimer forms an AGRIN receptor complex that binds AGRIN resulting in activation of MUSK. Interacts (via the extracellular domain) with SOST; the interaction facilitates the inhibition of Wnt signaling. Interacts with MESD; the interaction promotes glycosylation of LRP4 and its cell-surface expression.</text>
</comment>
<dbReference type="PROSITE" id="PS01186">
    <property type="entry name" value="EGF_2"/>
    <property type="match status" value="1"/>
</dbReference>
<feature type="disulfide bond" evidence="20">
    <location>
        <begin position="311"/>
        <end position="329"/>
    </location>
</feature>
<dbReference type="GeneTree" id="ENSGT00940000158287"/>
<dbReference type="InterPro" id="IPR001881">
    <property type="entry name" value="EGF-like_Ca-bd_dom"/>
</dbReference>
<gene>
    <name evidence="25" type="primary">LRP4</name>
</gene>
<feature type="region of interest" description="Disordered" evidence="22">
    <location>
        <begin position="1616"/>
        <end position="1642"/>
    </location>
</feature>
<evidence type="ECO:0000256" key="2">
    <source>
        <dbReference type="ARBA" id="ARBA00009939"/>
    </source>
</evidence>
<dbReference type="FunFam" id="4.10.400.10:FF:000006">
    <property type="entry name" value="Putative low-density lipoprotein receptor"/>
    <property type="match status" value="1"/>
</dbReference>
<dbReference type="InterPro" id="IPR000152">
    <property type="entry name" value="EGF-type_Asp/Asn_hydroxyl_site"/>
</dbReference>
<evidence type="ECO:0000256" key="3">
    <source>
        <dbReference type="ARBA" id="ARBA00022473"/>
    </source>
</evidence>
<feature type="repeat" description="LDL-receptor class B" evidence="21">
    <location>
        <begin position="1134"/>
        <end position="1177"/>
    </location>
</feature>
<accession>A0A4W4E8F0</accession>
<dbReference type="SMART" id="SM00179">
    <property type="entry name" value="EGF_CA"/>
    <property type="match status" value="2"/>
</dbReference>
<keyword evidence="14 23" id="KW-0472">Membrane</keyword>
<dbReference type="SMART" id="SM00181">
    <property type="entry name" value="EGF"/>
    <property type="match status" value="5"/>
</dbReference>
<feature type="disulfide bond" evidence="20">
    <location>
        <begin position="268"/>
        <end position="286"/>
    </location>
</feature>
<feature type="compositionally biased region" description="Polar residues" evidence="22">
    <location>
        <begin position="1802"/>
        <end position="1822"/>
    </location>
</feature>
<dbReference type="GO" id="GO:0050808">
    <property type="term" value="P:synapse organization"/>
    <property type="evidence" value="ECO:0007669"/>
    <property type="project" value="UniProtKB-ARBA"/>
</dbReference>
<dbReference type="InterPro" id="IPR011042">
    <property type="entry name" value="6-blade_b-propeller_TolB-like"/>
</dbReference>
<reference evidence="25" key="4">
    <citation type="submission" date="2025-08" db="UniProtKB">
        <authorList>
            <consortium name="Ensembl"/>
        </authorList>
    </citation>
    <scope>IDENTIFICATION</scope>
</reference>
<dbReference type="InterPro" id="IPR018097">
    <property type="entry name" value="EGF_Ca-bd_CS"/>
</dbReference>
<dbReference type="PROSITE" id="PS51120">
    <property type="entry name" value="LDLRB"/>
    <property type="match status" value="16"/>
</dbReference>
<evidence type="ECO:0000256" key="10">
    <source>
        <dbReference type="ARBA" id="ARBA00022737"/>
    </source>
</evidence>
<dbReference type="InterPro" id="IPR036055">
    <property type="entry name" value="LDL_receptor-like_sf"/>
</dbReference>
<organism evidence="25 26">
    <name type="scientific">Electrophorus electricus</name>
    <name type="common">Electric eel</name>
    <name type="synonym">Gymnotus electricus</name>
    <dbReference type="NCBI Taxonomy" id="8005"/>
    <lineage>
        <taxon>Eukaryota</taxon>
        <taxon>Metazoa</taxon>
        <taxon>Chordata</taxon>
        <taxon>Craniata</taxon>
        <taxon>Vertebrata</taxon>
        <taxon>Euteleostomi</taxon>
        <taxon>Actinopterygii</taxon>
        <taxon>Neopterygii</taxon>
        <taxon>Teleostei</taxon>
        <taxon>Ostariophysi</taxon>
        <taxon>Gymnotiformes</taxon>
        <taxon>Gymnotoidei</taxon>
        <taxon>Gymnotidae</taxon>
        <taxon>Electrophorus</taxon>
    </lineage>
</organism>
<evidence type="ECO:0000313" key="25">
    <source>
        <dbReference type="Ensembl" id="ENSEEEP00000007543.2"/>
    </source>
</evidence>
<dbReference type="GO" id="GO:0045202">
    <property type="term" value="C:synapse"/>
    <property type="evidence" value="ECO:0007669"/>
    <property type="project" value="UniProtKB-ARBA"/>
</dbReference>
<feature type="repeat" description="LDL-receptor class B" evidence="21">
    <location>
        <begin position="842"/>
        <end position="885"/>
    </location>
</feature>
<feature type="disulfide bond" evidence="20">
    <location>
        <begin position="241"/>
        <end position="256"/>
    </location>
</feature>
<dbReference type="PROSITE" id="PS00010">
    <property type="entry name" value="ASX_HYDROXYL"/>
    <property type="match status" value="1"/>
</dbReference>
<dbReference type="CDD" id="cd00054">
    <property type="entry name" value="EGF_CA"/>
    <property type="match status" value="1"/>
</dbReference>
<feature type="repeat" description="LDL-receptor class B" evidence="21">
    <location>
        <begin position="450"/>
        <end position="492"/>
    </location>
</feature>